<dbReference type="AlphaFoldDB" id="A0A7C9DU55"/>
<evidence type="ECO:0000313" key="1">
    <source>
        <dbReference type="EMBL" id="MBA4644889.1"/>
    </source>
</evidence>
<protein>
    <submittedName>
        <fullName evidence="1">Uncharacterized protein</fullName>
    </submittedName>
</protein>
<proteinExistence type="predicted"/>
<name>A0A7C9DU55_OPUST</name>
<dbReference type="EMBL" id="GISG01140426">
    <property type="protein sequence ID" value="MBA4644889.1"/>
    <property type="molecule type" value="Transcribed_RNA"/>
</dbReference>
<organism evidence="1">
    <name type="scientific">Opuntia streptacantha</name>
    <name type="common">Prickly pear cactus</name>
    <name type="synonym">Opuntia cardona</name>
    <dbReference type="NCBI Taxonomy" id="393608"/>
    <lineage>
        <taxon>Eukaryota</taxon>
        <taxon>Viridiplantae</taxon>
        <taxon>Streptophyta</taxon>
        <taxon>Embryophyta</taxon>
        <taxon>Tracheophyta</taxon>
        <taxon>Spermatophyta</taxon>
        <taxon>Magnoliopsida</taxon>
        <taxon>eudicotyledons</taxon>
        <taxon>Gunneridae</taxon>
        <taxon>Pentapetalae</taxon>
        <taxon>Caryophyllales</taxon>
        <taxon>Cactineae</taxon>
        <taxon>Cactaceae</taxon>
        <taxon>Opuntioideae</taxon>
        <taxon>Opuntia</taxon>
    </lineage>
</organism>
<dbReference type="EMBL" id="GISG01140425">
    <property type="protein sequence ID" value="MBA4644888.1"/>
    <property type="molecule type" value="Transcribed_RNA"/>
</dbReference>
<reference evidence="1" key="1">
    <citation type="journal article" date="2013" name="J. Plant Res.">
        <title>Effect of fungi and light on seed germination of three Opuntia species from semiarid lands of central Mexico.</title>
        <authorList>
            <person name="Delgado-Sanchez P."/>
            <person name="Jimenez-Bremont J.F."/>
            <person name="Guerrero-Gonzalez Mde L."/>
            <person name="Flores J."/>
        </authorList>
    </citation>
    <scope>NUCLEOTIDE SEQUENCE</scope>
    <source>
        <tissue evidence="1">Cladode</tissue>
    </source>
</reference>
<accession>A0A7C9DU55</accession>
<sequence length="110" mass="12093">MGNGGFSTGFGVGSKSSSKFSWELVTLGCWLQSPGDFRGLKVKNPAEKMCFPRFLSSRWIADELAVEATAQYGSLLFTSFTLHPLISLTCLLTEKGRTTSNFPWLLVFTS</sequence>
<reference evidence="1" key="2">
    <citation type="submission" date="2020-07" db="EMBL/GenBank/DDBJ databases">
        <authorList>
            <person name="Vera ALvarez R."/>
            <person name="Arias-Moreno D.M."/>
            <person name="Jimenez-Jacinto V."/>
            <person name="Jimenez-Bremont J.F."/>
            <person name="Swaminathan K."/>
            <person name="Moose S.P."/>
            <person name="Guerrero-Gonzalez M.L."/>
            <person name="Marino-Ramirez L."/>
            <person name="Landsman D."/>
            <person name="Rodriguez-Kessler M."/>
            <person name="Delgado-Sanchez P."/>
        </authorList>
    </citation>
    <scope>NUCLEOTIDE SEQUENCE</scope>
    <source>
        <tissue evidence="1">Cladode</tissue>
    </source>
</reference>